<dbReference type="AlphaFoldDB" id="A0A6A4MRA8"/>
<name>A0A6A4MRA8_LUPAL</name>
<keyword evidence="2" id="KW-1185">Reference proteome</keyword>
<accession>A0A6A4MRA8</accession>
<organism evidence="1 2">
    <name type="scientific">Lupinus albus</name>
    <name type="common">White lupine</name>
    <name type="synonym">Lupinus termis</name>
    <dbReference type="NCBI Taxonomy" id="3870"/>
    <lineage>
        <taxon>Eukaryota</taxon>
        <taxon>Viridiplantae</taxon>
        <taxon>Streptophyta</taxon>
        <taxon>Embryophyta</taxon>
        <taxon>Tracheophyta</taxon>
        <taxon>Spermatophyta</taxon>
        <taxon>Magnoliopsida</taxon>
        <taxon>eudicotyledons</taxon>
        <taxon>Gunneridae</taxon>
        <taxon>Pentapetalae</taxon>
        <taxon>rosids</taxon>
        <taxon>fabids</taxon>
        <taxon>Fabales</taxon>
        <taxon>Fabaceae</taxon>
        <taxon>Papilionoideae</taxon>
        <taxon>50 kb inversion clade</taxon>
        <taxon>genistoids sensu lato</taxon>
        <taxon>core genistoids</taxon>
        <taxon>Genisteae</taxon>
        <taxon>Lupinus</taxon>
    </lineage>
</organism>
<dbReference type="Proteomes" id="UP000447434">
    <property type="component" value="Chromosome 24"/>
</dbReference>
<gene>
    <name evidence="1" type="ORF">Lalb_Chr24g0399191</name>
</gene>
<protein>
    <submittedName>
        <fullName evidence="1">Uncharacterized protein</fullName>
    </submittedName>
</protein>
<reference evidence="2" key="1">
    <citation type="journal article" date="2020" name="Nat. Commun.">
        <title>Genome sequence of the cluster root forming white lupin.</title>
        <authorList>
            <person name="Hufnagel B."/>
            <person name="Marques A."/>
            <person name="Soriano A."/>
            <person name="Marques L."/>
            <person name="Divol F."/>
            <person name="Doumas P."/>
            <person name="Sallet E."/>
            <person name="Mancinotti D."/>
            <person name="Carrere S."/>
            <person name="Marande W."/>
            <person name="Arribat S."/>
            <person name="Keller J."/>
            <person name="Huneau C."/>
            <person name="Blein T."/>
            <person name="Aime D."/>
            <person name="Laguerre M."/>
            <person name="Taylor J."/>
            <person name="Schubert V."/>
            <person name="Nelson M."/>
            <person name="Geu-Flores F."/>
            <person name="Crespi M."/>
            <person name="Gallardo-Guerrero K."/>
            <person name="Delaux P.-M."/>
            <person name="Salse J."/>
            <person name="Berges H."/>
            <person name="Guyot R."/>
            <person name="Gouzy J."/>
            <person name="Peret B."/>
        </authorList>
    </citation>
    <scope>NUCLEOTIDE SEQUENCE [LARGE SCALE GENOMIC DNA]</scope>
    <source>
        <strain evidence="2">cv. Amiga</strain>
    </source>
</reference>
<sequence>MVIIFVSSGNHDIGKSQRTPMFIYTNDFGLVSLDFGSNHGGNNKFGLNKADSDLGSFGVGT</sequence>
<dbReference type="EMBL" id="WOCE01000024">
    <property type="protein sequence ID" value="KAE9586186.1"/>
    <property type="molecule type" value="Genomic_DNA"/>
</dbReference>
<comment type="caution">
    <text evidence="1">The sequence shown here is derived from an EMBL/GenBank/DDBJ whole genome shotgun (WGS) entry which is preliminary data.</text>
</comment>
<evidence type="ECO:0000313" key="1">
    <source>
        <dbReference type="EMBL" id="KAE9586186.1"/>
    </source>
</evidence>
<proteinExistence type="predicted"/>
<evidence type="ECO:0000313" key="2">
    <source>
        <dbReference type="Proteomes" id="UP000447434"/>
    </source>
</evidence>